<keyword evidence="4 7" id="KW-0255">Endonuclease</keyword>
<accession>A0ABM8WR11</accession>
<evidence type="ECO:0000256" key="8">
    <source>
        <dbReference type="SAM" id="MobiDB-lite"/>
    </source>
</evidence>
<evidence type="ECO:0000313" key="10">
    <source>
        <dbReference type="Proteomes" id="UP000706525"/>
    </source>
</evidence>
<sequence length="260" mass="28462">MTPEPPELHKKGRRKLKKTSPTTVTLFDADGRARKTAAHALRVQLPDGRSVTIDLSQAADGVVALLAEHTDTAQQAGLLVRPDNHDALSVAVTSTPLTTTTGTPATPPALELDLQYGEGIRKGDEGLPRRKQAETWVRSALYADAALTVRFVGEEEGRTLNRTYRGKDYATNVLTFAYAENADDPITGDIVLCCPVVESEAREQHKPLQAHYAHLIVHGVLHAQGYEHEEDGEAEEMEAIETETLQALGFDDPYLPVREH</sequence>
<protein>
    <recommendedName>
        <fullName evidence="7">Endoribonuclease YbeY</fullName>
        <ecNumber evidence="7">3.1.-.-</ecNumber>
    </recommendedName>
</protein>
<comment type="caution">
    <text evidence="9">The sequence shown here is derived from an EMBL/GenBank/DDBJ whole genome shotgun (WGS) entry which is preliminary data.</text>
</comment>
<dbReference type="NCBIfam" id="TIGR00043">
    <property type="entry name" value="rRNA maturation RNase YbeY"/>
    <property type="match status" value="1"/>
</dbReference>
<evidence type="ECO:0000256" key="5">
    <source>
        <dbReference type="ARBA" id="ARBA00022801"/>
    </source>
</evidence>
<feature type="binding site" evidence="7">
    <location>
        <position position="228"/>
    </location>
    <ligand>
        <name>Zn(2+)</name>
        <dbReference type="ChEBI" id="CHEBI:29105"/>
        <note>catalytic</note>
    </ligand>
</feature>
<keyword evidence="2 7" id="KW-0540">Nuclease</keyword>
<evidence type="ECO:0000256" key="6">
    <source>
        <dbReference type="ARBA" id="ARBA00022833"/>
    </source>
</evidence>
<keyword evidence="10" id="KW-1185">Reference proteome</keyword>
<dbReference type="Proteomes" id="UP000706525">
    <property type="component" value="Unassembled WGS sequence"/>
</dbReference>
<keyword evidence="7" id="KW-0963">Cytoplasm</keyword>
<comment type="subcellular location">
    <subcellularLocation>
        <location evidence="7">Cytoplasm</location>
    </subcellularLocation>
</comment>
<organism evidence="9 10">
    <name type="scientific">Cupriavidus pampae</name>
    <dbReference type="NCBI Taxonomy" id="659251"/>
    <lineage>
        <taxon>Bacteria</taxon>
        <taxon>Pseudomonadati</taxon>
        <taxon>Pseudomonadota</taxon>
        <taxon>Betaproteobacteria</taxon>
        <taxon>Burkholderiales</taxon>
        <taxon>Burkholderiaceae</taxon>
        <taxon>Cupriavidus</taxon>
    </lineage>
</organism>
<feature type="binding site" evidence="7">
    <location>
        <position position="218"/>
    </location>
    <ligand>
        <name>Zn(2+)</name>
        <dbReference type="ChEBI" id="CHEBI:29105"/>
        <note>catalytic</note>
    </ligand>
</feature>
<dbReference type="InterPro" id="IPR002036">
    <property type="entry name" value="YbeY"/>
</dbReference>
<dbReference type="PANTHER" id="PTHR46986:SF1">
    <property type="entry name" value="ENDORIBONUCLEASE YBEY, CHLOROPLASTIC"/>
    <property type="match status" value="1"/>
</dbReference>
<comment type="function">
    <text evidence="7">Single strand-specific metallo-endoribonuclease involved in late-stage 70S ribosome quality control and in maturation of the 3' terminus of the 16S rRNA.</text>
</comment>
<evidence type="ECO:0000256" key="4">
    <source>
        <dbReference type="ARBA" id="ARBA00022759"/>
    </source>
</evidence>
<dbReference type="Pfam" id="PF02130">
    <property type="entry name" value="YbeY"/>
    <property type="match status" value="1"/>
</dbReference>
<keyword evidence="6 7" id="KW-0862">Zinc</keyword>
<dbReference type="HAMAP" id="MF_00009">
    <property type="entry name" value="Endoribonucl_YbeY"/>
    <property type="match status" value="1"/>
</dbReference>
<dbReference type="GO" id="GO:0016787">
    <property type="term" value="F:hydrolase activity"/>
    <property type="evidence" value="ECO:0007669"/>
    <property type="project" value="UniProtKB-KW"/>
</dbReference>
<dbReference type="SUPFAM" id="SSF55486">
    <property type="entry name" value="Metalloproteases ('zincins'), catalytic domain"/>
    <property type="match status" value="1"/>
</dbReference>
<dbReference type="InterPro" id="IPR023091">
    <property type="entry name" value="MetalPrtase_cat_dom_sf_prd"/>
</dbReference>
<dbReference type="PANTHER" id="PTHR46986">
    <property type="entry name" value="ENDORIBONUCLEASE YBEY, CHLOROPLASTIC"/>
    <property type="match status" value="1"/>
</dbReference>
<dbReference type="PROSITE" id="PS01306">
    <property type="entry name" value="UPF0054"/>
    <property type="match status" value="1"/>
</dbReference>
<feature type="region of interest" description="Disordered" evidence="8">
    <location>
        <begin position="1"/>
        <end position="20"/>
    </location>
</feature>
<dbReference type="EMBL" id="CAJZAG010000003">
    <property type="protein sequence ID" value="CAG9169900.1"/>
    <property type="molecule type" value="Genomic_DNA"/>
</dbReference>
<dbReference type="NCBIfam" id="NF010570">
    <property type="entry name" value="PRK13963.1"/>
    <property type="match status" value="1"/>
</dbReference>
<gene>
    <name evidence="7 9" type="primary">ybeY</name>
    <name evidence="9" type="ORF">LMG32289_01905</name>
</gene>
<keyword evidence="7" id="KW-0690">Ribosome biogenesis</keyword>
<comment type="cofactor">
    <cofactor evidence="7">
        <name>Zn(2+)</name>
        <dbReference type="ChEBI" id="CHEBI:29105"/>
    </cofactor>
    <text evidence="7">Binds 1 zinc ion.</text>
</comment>
<proteinExistence type="inferred from homology"/>
<evidence type="ECO:0000256" key="7">
    <source>
        <dbReference type="HAMAP-Rule" id="MF_00009"/>
    </source>
</evidence>
<reference evidence="9 10" key="1">
    <citation type="submission" date="2021-08" db="EMBL/GenBank/DDBJ databases">
        <authorList>
            <person name="Peeters C."/>
        </authorList>
    </citation>
    <scope>NUCLEOTIDE SEQUENCE [LARGE SCALE GENOMIC DNA]</scope>
    <source>
        <strain evidence="9 10">LMG 32289</strain>
    </source>
</reference>
<dbReference type="EC" id="3.1.-.-" evidence="7"/>
<name>A0ABM8WR11_9BURK</name>
<dbReference type="RefSeq" id="WP_223985554.1">
    <property type="nucleotide sequence ID" value="NZ_CAJZAG010000003.1"/>
</dbReference>
<dbReference type="Gene3D" id="3.40.390.30">
    <property type="entry name" value="Metalloproteases ('zincins'), catalytic domain"/>
    <property type="match status" value="1"/>
</dbReference>
<keyword evidence="3 7" id="KW-0479">Metal-binding</keyword>
<keyword evidence="7" id="KW-0698">rRNA processing</keyword>
<evidence type="ECO:0000256" key="1">
    <source>
        <dbReference type="ARBA" id="ARBA00010875"/>
    </source>
</evidence>
<dbReference type="InterPro" id="IPR020549">
    <property type="entry name" value="YbeY_CS"/>
</dbReference>
<evidence type="ECO:0000256" key="2">
    <source>
        <dbReference type="ARBA" id="ARBA00022722"/>
    </source>
</evidence>
<evidence type="ECO:0000313" key="9">
    <source>
        <dbReference type="EMBL" id="CAG9169900.1"/>
    </source>
</evidence>
<keyword evidence="5 7" id="KW-0378">Hydrolase</keyword>
<feature type="binding site" evidence="7">
    <location>
        <position position="222"/>
    </location>
    <ligand>
        <name>Zn(2+)</name>
        <dbReference type="ChEBI" id="CHEBI:29105"/>
        <note>catalytic</note>
    </ligand>
</feature>
<evidence type="ECO:0000256" key="3">
    <source>
        <dbReference type="ARBA" id="ARBA00022723"/>
    </source>
</evidence>
<comment type="similarity">
    <text evidence="1 7">Belongs to the endoribonuclease YbeY family.</text>
</comment>